<dbReference type="InterPro" id="IPR019888">
    <property type="entry name" value="Tscrpt_reg_AsnC-like"/>
</dbReference>
<dbReference type="EMBL" id="JAMCCK010000018">
    <property type="protein sequence ID" value="MCL3994506.1"/>
    <property type="molecule type" value="Genomic_DNA"/>
</dbReference>
<keyword evidence="1" id="KW-0805">Transcription regulation</keyword>
<evidence type="ECO:0000259" key="4">
    <source>
        <dbReference type="PROSITE" id="PS50956"/>
    </source>
</evidence>
<dbReference type="PANTHER" id="PTHR30154:SF54">
    <property type="entry name" value="POSSIBLE TRANSCRIPTIONAL REGULATORY PROTEIN (PROBABLY LRP_ASNC-FAMILY)"/>
    <property type="match status" value="1"/>
</dbReference>
<sequence length="163" mass="17928">MDSIDSAILGHLQRDARLTNRELARKVGIAPSTCLERVRSLRARGVITGYHAAVQPRLLGRSLQALVFARLRPLSRDVISGFEAYLAELPEVVSVFVVSGDDDFVVHVAVPDIERLHAFLMDRFSARREVVSFRSSVIYQQTSSRIMSPLDGTEHGAGGDGRG</sequence>
<evidence type="ECO:0000256" key="2">
    <source>
        <dbReference type="ARBA" id="ARBA00023125"/>
    </source>
</evidence>
<dbReference type="PRINTS" id="PR00033">
    <property type="entry name" value="HTHASNC"/>
</dbReference>
<dbReference type="Pfam" id="PF13412">
    <property type="entry name" value="HTH_24"/>
    <property type="match status" value="1"/>
</dbReference>
<evidence type="ECO:0000256" key="3">
    <source>
        <dbReference type="ARBA" id="ARBA00023163"/>
    </source>
</evidence>
<dbReference type="Proteomes" id="UP001202052">
    <property type="component" value="Unassembled WGS sequence"/>
</dbReference>
<organism evidence="5 6">
    <name type="scientific">Streptomyces lavenduligriseus</name>
    <dbReference type="NCBI Taxonomy" id="67315"/>
    <lineage>
        <taxon>Bacteria</taxon>
        <taxon>Bacillati</taxon>
        <taxon>Actinomycetota</taxon>
        <taxon>Actinomycetes</taxon>
        <taxon>Kitasatosporales</taxon>
        <taxon>Streptomycetaceae</taxon>
        <taxon>Streptomyces</taxon>
    </lineage>
</organism>
<dbReference type="SUPFAM" id="SSF54909">
    <property type="entry name" value="Dimeric alpha+beta barrel"/>
    <property type="match status" value="1"/>
</dbReference>
<name>A0ABT0NT63_9ACTN</name>
<dbReference type="InterPro" id="IPR000485">
    <property type="entry name" value="AsnC-type_HTH_dom"/>
</dbReference>
<protein>
    <submittedName>
        <fullName evidence="5">Lrp/AsnC family transcriptional regulator</fullName>
    </submittedName>
</protein>
<keyword evidence="6" id="KW-1185">Reference proteome</keyword>
<evidence type="ECO:0000313" key="6">
    <source>
        <dbReference type="Proteomes" id="UP001202052"/>
    </source>
</evidence>
<comment type="caution">
    <text evidence="5">The sequence shown here is derived from an EMBL/GenBank/DDBJ whole genome shotgun (WGS) entry which is preliminary data.</text>
</comment>
<dbReference type="InterPro" id="IPR011008">
    <property type="entry name" value="Dimeric_a/b-barrel"/>
</dbReference>
<dbReference type="InterPro" id="IPR019887">
    <property type="entry name" value="Tscrpt_reg_AsnC/Lrp_C"/>
</dbReference>
<dbReference type="RefSeq" id="WP_249459379.1">
    <property type="nucleotide sequence ID" value="NZ_JAMCCK010000018.1"/>
</dbReference>
<dbReference type="Gene3D" id="3.30.70.920">
    <property type="match status" value="1"/>
</dbReference>
<gene>
    <name evidence="5" type="ORF">M4438_13405</name>
</gene>
<dbReference type="Pfam" id="PF01037">
    <property type="entry name" value="AsnC_trans_reg"/>
    <property type="match status" value="1"/>
</dbReference>
<feature type="domain" description="HTH asnC-type" evidence="4">
    <location>
        <begin position="1"/>
        <end position="62"/>
    </location>
</feature>
<keyword evidence="2" id="KW-0238">DNA-binding</keyword>
<dbReference type="InterPro" id="IPR036388">
    <property type="entry name" value="WH-like_DNA-bd_sf"/>
</dbReference>
<dbReference type="Gene3D" id="1.10.10.10">
    <property type="entry name" value="Winged helix-like DNA-binding domain superfamily/Winged helix DNA-binding domain"/>
    <property type="match status" value="1"/>
</dbReference>
<dbReference type="PROSITE" id="PS50956">
    <property type="entry name" value="HTH_ASNC_2"/>
    <property type="match status" value="1"/>
</dbReference>
<dbReference type="CDD" id="cd00090">
    <property type="entry name" value="HTH_ARSR"/>
    <property type="match status" value="1"/>
</dbReference>
<dbReference type="PANTHER" id="PTHR30154">
    <property type="entry name" value="LEUCINE-RESPONSIVE REGULATORY PROTEIN"/>
    <property type="match status" value="1"/>
</dbReference>
<dbReference type="SUPFAM" id="SSF46785">
    <property type="entry name" value="Winged helix' DNA-binding domain"/>
    <property type="match status" value="1"/>
</dbReference>
<dbReference type="SMART" id="SM00344">
    <property type="entry name" value="HTH_ASNC"/>
    <property type="match status" value="1"/>
</dbReference>
<evidence type="ECO:0000313" key="5">
    <source>
        <dbReference type="EMBL" id="MCL3994506.1"/>
    </source>
</evidence>
<accession>A0ABT0NT63</accession>
<dbReference type="InterPro" id="IPR036390">
    <property type="entry name" value="WH_DNA-bd_sf"/>
</dbReference>
<dbReference type="InterPro" id="IPR011991">
    <property type="entry name" value="ArsR-like_HTH"/>
</dbReference>
<evidence type="ECO:0000256" key="1">
    <source>
        <dbReference type="ARBA" id="ARBA00023015"/>
    </source>
</evidence>
<proteinExistence type="predicted"/>
<reference evidence="5 6" key="1">
    <citation type="submission" date="2022-05" db="EMBL/GenBank/DDBJ databases">
        <title>Genome Resource of Streptomyces lavenduligriseus GA1-1, a Strain with Broad-Spectrum Antifungal Activity against Phytopathogenic Fungi.</title>
        <authorList>
            <person name="Qi D."/>
        </authorList>
    </citation>
    <scope>NUCLEOTIDE SEQUENCE [LARGE SCALE GENOMIC DNA]</scope>
    <source>
        <strain evidence="5 6">GA1-1</strain>
    </source>
</reference>
<keyword evidence="3" id="KW-0804">Transcription</keyword>